<name>A0ABR4B750_9LECA</name>
<keyword evidence="2" id="KW-1185">Reference proteome</keyword>
<evidence type="ECO:0000313" key="2">
    <source>
        <dbReference type="Proteomes" id="UP001590951"/>
    </source>
</evidence>
<evidence type="ECO:0008006" key="3">
    <source>
        <dbReference type="Google" id="ProtNLM"/>
    </source>
</evidence>
<protein>
    <recommendedName>
        <fullName evidence="3">DUF1223 domain-containing protein</fullName>
    </recommendedName>
</protein>
<gene>
    <name evidence="1" type="ORF">ABVK25_005985</name>
</gene>
<dbReference type="EMBL" id="JBHFEH010000019">
    <property type="protein sequence ID" value="KAL2053681.1"/>
    <property type="molecule type" value="Genomic_DNA"/>
</dbReference>
<organism evidence="1 2">
    <name type="scientific">Lepraria finkii</name>
    <dbReference type="NCBI Taxonomy" id="1340010"/>
    <lineage>
        <taxon>Eukaryota</taxon>
        <taxon>Fungi</taxon>
        <taxon>Dikarya</taxon>
        <taxon>Ascomycota</taxon>
        <taxon>Pezizomycotina</taxon>
        <taxon>Lecanoromycetes</taxon>
        <taxon>OSLEUM clade</taxon>
        <taxon>Lecanoromycetidae</taxon>
        <taxon>Lecanorales</taxon>
        <taxon>Lecanorineae</taxon>
        <taxon>Stereocaulaceae</taxon>
        <taxon>Lepraria</taxon>
    </lineage>
</organism>
<accession>A0ABR4B750</accession>
<sequence length="239" mass="25932">MKSFLHSFKLSTPKSTISANQAPESPMTKGNALIVVELFQSQGCSSCPPANSNVLKLAEDPNMLILTYDVTYWDRLGWKDTFGNSAFDQRQWQYARALQRKNVFTPQVIVNGQVDGVGNNVMELQSLITKGNASSTTQTVDISSAMNGQGIIVSGPENEQGFVVATRYDPKHYEVPISHGENGGRTLPHGHVVKDVRQLGNWTGGSKNFELPHWDADGLKVAVLVHAGLGGQVLGAARI</sequence>
<reference evidence="1 2" key="1">
    <citation type="submission" date="2024-09" db="EMBL/GenBank/DDBJ databases">
        <title>Rethinking Asexuality: The Enigmatic Case of Functional Sexual Genes in Lepraria (Stereocaulaceae).</title>
        <authorList>
            <person name="Doellman M."/>
            <person name="Sun Y."/>
            <person name="Barcenas-Pena A."/>
            <person name="Lumbsch H.T."/>
            <person name="Grewe F."/>
        </authorList>
    </citation>
    <scope>NUCLEOTIDE SEQUENCE [LARGE SCALE GENOMIC DNA]</scope>
    <source>
        <strain evidence="1 2">Grewe 0041</strain>
    </source>
</reference>
<dbReference type="PANTHER" id="PTHR36057">
    <property type="match status" value="1"/>
</dbReference>
<dbReference type="InterPro" id="IPR036249">
    <property type="entry name" value="Thioredoxin-like_sf"/>
</dbReference>
<evidence type="ECO:0000313" key="1">
    <source>
        <dbReference type="EMBL" id="KAL2053681.1"/>
    </source>
</evidence>
<dbReference type="Pfam" id="PF06764">
    <property type="entry name" value="DUF1223"/>
    <property type="match status" value="1"/>
</dbReference>
<dbReference type="SUPFAM" id="SSF52833">
    <property type="entry name" value="Thioredoxin-like"/>
    <property type="match status" value="1"/>
</dbReference>
<dbReference type="PANTHER" id="PTHR36057:SF1">
    <property type="entry name" value="LIPOPROTEIN LIPID ATTACHMENT SITE-LIKE PROTEIN, PUTATIVE (DUF1223)-RELATED"/>
    <property type="match status" value="1"/>
</dbReference>
<proteinExistence type="predicted"/>
<dbReference type="InterPro" id="IPR010634">
    <property type="entry name" value="DUF1223"/>
</dbReference>
<comment type="caution">
    <text evidence="1">The sequence shown here is derived from an EMBL/GenBank/DDBJ whole genome shotgun (WGS) entry which is preliminary data.</text>
</comment>
<dbReference type="Proteomes" id="UP001590951">
    <property type="component" value="Unassembled WGS sequence"/>
</dbReference>